<sequence>MTRILSSSGSGSGPMPLAVHNQEMWPMSTAVWNAGSG</sequence>
<evidence type="ECO:0000313" key="2">
    <source>
        <dbReference type="EMBL" id="GJD45947.1"/>
    </source>
</evidence>
<evidence type="ECO:0000313" key="3">
    <source>
        <dbReference type="Proteomes" id="UP001055117"/>
    </source>
</evidence>
<dbReference type="Proteomes" id="UP001055117">
    <property type="component" value="Unassembled WGS sequence"/>
</dbReference>
<accession>A0ABQ4QLA0</accession>
<evidence type="ECO:0000256" key="1">
    <source>
        <dbReference type="SAM" id="MobiDB-lite"/>
    </source>
</evidence>
<organism evidence="2 3">
    <name type="scientific">Methylobacterium cerastii</name>
    <dbReference type="NCBI Taxonomy" id="932741"/>
    <lineage>
        <taxon>Bacteria</taxon>
        <taxon>Pseudomonadati</taxon>
        <taxon>Pseudomonadota</taxon>
        <taxon>Alphaproteobacteria</taxon>
        <taxon>Hyphomicrobiales</taxon>
        <taxon>Methylobacteriaceae</taxon>
        <taxon>Methylobacterium</taxon>
    </lineage>
</organism>
<comment type="caution">
    <text evidence="2">The sequence shown here is derived from an EMBL/GenBank/DDBJ whole genome shotgun (WGS) entry which is preliminary data.</text>
</comment>
<keyword evidence="3" id="KW-1185">Reference proteome</keyword>
<gene>
    <name evidence="2" type="ORF">AFCDBAGC_3825</name>
</gene>
<feature type="region of interest" description="Disordered" evidence="1">
    <location>
        <begin position="1"/>
        <end position="20"/>
    </location>
</feature>
<proteinExistence type="predicted"/>
<protein>
    <submittedName>
        <fullName evidence="2">Uncharacterized protein</fullName>
    </submittedName>
</protein>
<name>A0ABQ4QLA0_9HYPH</name>
<dbReference type="EMBL" id="BPQG01000059">
    <property type="protein sequence ID" value="GJD45947.1"/>
    <property type="molecule type" value="Genomic_DNA"/>
</dbReference>
<reference evidence="2 3" key="1">
    <citation type="journal article" date="2021" name="Front. Microbiol.">
        <title>Comprehensive Comparative Genomics and Phenotyping of Methylobacterium Species.</title>
        <authorList>
            <person name="Alessa O."/>
            <person name="Ogura Y."/>
            <person name="Fujitani Y."/>
            <person name="Takami H."/>
            <person name="Hayashi T."/>
            <person name="Sahin N."/>
            <person name="Tani A."/>
        </authorList>
    </citation>
    <scope>NUCLEOTIDE SEQUENCE [LARGE SCALE GENOMIC DNA]</scope>
    <source>
        <strain evidence="2 3">DSM 23679</strain>
    </source>
</reference>